<feature type="active site" description="Nucleophile" evidence="2 3">
    <location>
        <position position="164"/>
    </location>
</feature>
<feature type="binding site" evidence="2">
    <location>
        <position position="367"/>
    </location>
    <ligand>
        <name>substrate</name>
    </ligand>
</feature>
<dbReference type="OrthoDB" id="9800754at2"/>
<feature type="binding site" evidence="2">
    <location>
        <position position="233"/>
    </location>
    <ligand>
        <name>substrate</name>
    </ligand>
</feature>
<dbReference type="PANTHER" id="PTHR32268:SF11">
    <property type="entry name" value="HOMOSERINE O-ACETYLTRANSFERASE"/>
    <property type="match status" value="1"/>
</dbReference>
<dbReference type="InterPro" id="IPR029058">
    <property type="entry name" value="AB_hydrolase_fold"/>
</dbReference>
<gene>
    <name evidence="5" type="primary">metX</name>
    <name evidence="2" type="synonym">metXA</name>
    <name evidence="5" type="ORF">BGE01nite_12320</name>
</gene>
<keyword evidence="2" id="KW-0028">Amino-acid biosynthesis</keyword>
<comment type="pathway">
    <text evidence="2">Amino-acid biosynthesis; L-methionine biosynthesis via de novo pathway; O-acetyl-L-homoserine from L-homoserine: step 1/1.</text>
</comment>
<organism evidence="5 6">
    <name type="scientific">Brevifollis gellanilyticus</name>
    <dbReference type="NCBI Taxonomy" id="748831"/>
    <lineage>
        <taxon>Bacteria</taxon>
        <taxon>Pseudomonadati</taxon>
        <taxon>Verrucomicrobiota</taxon>
        <taxon>Verrucomicrobiia</taxon>
        <taxon>Verrucomicrobiales</taxon>
        <taxon>Verrucomicrobiaceae</taxon>
    </lineage>
</organism>
<reference evidence="5 6" key="1">
    <citation type="submission" date="2019-07" db="EMBL/GenBank/DDBJ databases">
        <title>Whole genome shotgun sequence of Brevifollis gellanilyticus NBRC 108608.</title>
        <authorList>
            <person name="Hosoyama A."/>
            <person name="Uohara A."/>
            <person name="Ohji S."/>
            <person name="Ichikawa N."/>
        </authorList>
    </citation>
    <scope>NUCLEOTIDE SEQUENCE [LARGE SCALE GENOMIC DNA]</scope>
    <source>
        <strain evidence="5 6">NBRC 108608</strain>
    </source>
</reference>
<evidence type="ECO:0000256" key="3">
    <source>
        <dbReference type="PIRSR" id="PIRSR000443-1"/>
    </source>
</evidence>
<dbReference type="GO" id="GO:0004414">
    <property type="term" value="F:homoserine O-acetyltransferase activity"/>
    <property type="evidence" value="ECO:0007669"/>
    <property type="project" value="UniProtKB-UniRule"/>
</dbReference>
<dbReference type="Proteomes" id="UP000321577">
    <property type="component" value="Unassembled WGS sequence"/>
</dbReference>
<dbReference type="InterPro" id="IPR008220">
    <property type="entry name" value="HAT_MetX-like"/>
</dbReference>
<dbReference type="GO" id="GO:0009086">
    <property type="term" value="P:methionine biosynthetic process"/>
    <property type="evidence" value="ECO:0007669"/>
    <property type="project" value="UniProtKB-UniRule"/>
</dbReference>
<dbReference type="EMBL" id="BKAG01000006">
    <property type="protein sequence ID" value="GEP41941.1"/>
    <property type="molecule type" value="Genomic_DNA"/>
</dbReference>
<feature type="domain" description="AB hydrolase-1" evidence="4">
    <location>
        <begin position="71"/>
        <end position="348"/>
    </location>
</feature>
<dbReference type="AlphaFoldDB" id="A0A512M6G4"/>
<accession>A0A512M6G4</accession>
<dbReference type="PANTHER" id="PTHR32268">
    <property type="entry name" value="HOMOSERINE O-ACETYLTRANSFERASE"/>
    <property type="match status" value="1"/>
</dbReference>
<dbReference type="GO" id="GO:0009092">
    <property type="term" value="P:homoserine metabolic process"/>
    <property type="evidence" value="ECO:0007669"/>
    <property type="project" value="TreeGrafter"/>
</dbReference>
<comment type="subcellular location">
    <subcellularLocation>
        <location evidence="2">Cytoplasm</location>
    </subcellularLocation>
</comment>
<dbReference type="RefSeq" id="WP_146849500.1">
    <property type="nucleotide sequence ID" value="NZ_BKAG01000006.1"/>
</dbReference>
<feature type="active site" evidence="2 3">
    <location>
        <position position="366"/>
    </location>
</feature>
<evidence type="ECO:0000256" key="1">
    <source>
        <dbReference type="ARBA" id="ARBA00022679"/>
    </source>
</evidence>
<evidence type="ECO:0000256" key="2">
    <source>
        <dbReference type="HAMAP-Rule" id="MF_00296"/>
    </source>
</evidence>
<protein>
    <recommendedName>
        <fullName evidence="2">Homoserine O-acetyltransferase</fullName>
        <shortName evidence="2">HAT</shortName>
        <ecNumber evidence="2">2.3.1.31</ecNumber>
    </recommendedName>
    <alternativeName>
        <fullName evidence="2">Homoserine transacetylase</fullName>
        <shortName evidence="2">HTA</shortName>
    </alternativeName>
</protein>
<dbReference type="HAMAP" id="MF_00296">
    <property type="entry name" value="MetX_acyltransf"/>
    <property type="match status" value="1"/>
</dbReference>
<comment type="caution">
    <text evidence="2">Lacks conserved residue(s) required for the propagation of feature annotation.</text>
</comment>
<dbReference type="Gene3D" id="1.10.1740.110">
    <property type="match status" value="1"/>
</dbReference>
<dbReference type="EC" id="2.3.1.31" evidence="2"/>
<sequence length="401" mass="44370">MSKGLGETSTQFFHLGSAAEPFVFANGQSLPGVTVAYETYGKLNAKKTNAILLFHALSGSQHAAGHTPEVPGLFGRWTDDVKHGWWDLFIGPGKALDTNRYFIICANYLGGCYGSSGPASLDPETGKPYGADFPPVLSIDVVRSQAALLDHLGIKTLHAIIGSSVGGLLAINFATLYPERVKIIMPVATGLRTTVLTRLTLFEQVLAIENDPHFHGGQYYDGPAPEYGLALARMISHKTFVHLDAIETRARQTVSQPNGQLSWYKVGHNVESYMLHQGKKFVKRFDANAYLRIINMWLRYDPLADAGVDSYDELFARSKAAGHHYLVFSIDSDFCFYPEEQAEMVSALERSGVSSMHITVHSDKGHDSFLLEPQLYTPHLVYTLEGRWQKLSFDEPVNDVE</sequence>
<evidence type="ECO:0000313" key="5">
    <source>
        <dbReference type="EMBL" id="GEP41941.1"/>
    </source>
</evidence>
<evidence type="ECO:0000313" key="6">
    <source>
        <dbReference type="Proteomes" id="UP000321577"/>
    </source>
</evidence>
<comment type="caution">
    <text evidence="5">The sequence shown here is derived from an EMBL/GenBank/DDBJ whole genome shotgun (WGS) entry which is preliminary data.</text>
</comment>
<evidence type="ECO:0000259" key="4">
    <source>
        <dbReference type="Pfam" id="PF00561"/>
    </source>
</evidence>
<dbReference type="PIRSF" id="PIRSF000443">
    <property type="entry name" value="Homoser_Ac_trans"/>
    <property type="match status" value="1"/>
</dbReference>
<feature type="active site" evidence="2 3">
    <location>
        <position position="333"/>
    </location>
</feature>
<keyword evidence="6" id="KW-1185">Reference proteome</keyword>
<keyword evidence="2" id="KW-0012">Acyltransferase</keyword>
<comment type="subunit">
    <text evidence="2">Homodimer.</text>
</comment>
<name>A0A512M6G4_9BACT</name>
<comment type="similarity">
    <text evidence="2">Belongs to the AB hydrolase superfamily. MetX family.</text>
</comment>
<dbReference type="Pfam" id="PF00561">
    <property type="entry name" value="Abhydrolase_1"/>
    <property type="match status" value="1"/>
</dbReference>
<dbReference type="NCBIfam" id="NF001209">
    <property type="entry name" value="PRK00175.1"/>
    <property type="match status" value="1"/>
</dbReference>
<keyword evidence="2" id="KW-0486">Methionine biosynthesis</keyword>
<dbReference type="SUPFAM" id="SSF53474">
    <property type="entry name" value="alpha/beta-Hydrolases"/>
    <property type="match status" value="1"/>
</dbReference>
<dbReference type="InterPro" id="IPR000073">
    <property type="entry name" value="AB_hydrolase_1"/>
</dbReference>
<dbReference type="UniPathway" id="UPA00051">
    <property type="reaction ID" value="UER00074"/>
</dbReference>
<dbReference type="GO" id="GO:0005737">
    <property type="term" value="C:cytoplasm"/>
    <property type="evidence" value="ECO:0007669"/>
    <property type="project" value="UniProtKB-SubCell"/>
</dbReference>
<keyword evidence="1 2" id="KW-0808">Transferase</keyword>
<proteinExistence type="inferred from homology"/>
<keyword evidence="2" id="KW-0963">Cytoplasm</keyword>
<dbReference type="Gene3D" id="3.40.50.1820">
    <property type="entry name" value="alpha/beta hydrolase"/>
    <property type="match status" value="1"/>
</dbReference>
<comment type="function">
    <text evidence="2">Transfers an acetyl group from acetyl-CoA to L-homoserine, forming acetyl-L-homoserine.</text>
</comment>
<dbReference type="NCBIfam" id="TIGR01392">
    <property type="entry name" value="homoserO_Ac_trn"/>
    <property type="match status" value="1"/>
</dbReference>
<comment type="catalytic activity">
    <reaction evidence="2">
        <text>L-homoserine + acetyl-CoA = O-acetyl-L-homoserine + CoA</text>
        <dbReference type="Rhea" id="RHEA:13701"/>
        <dbReference type="ChEBI" id="CHEBI:57287"/>
        <dbReference type="ChEBI" id="CHEBI:57288"/>
        <dbReference type="ChEBI" id="CHEBI:57476"/>
        <dbReference type="ChEBI" id="CHEBI:57716"/>
        <dbReference type="EC" id="2.3.1.31"/>
    </reaction>
</comment>